<keyword evidence="8" id="KW-0325">Glycoprotein</keyword>
<organism evidence="11 12">
    <name type="scientific">Roridomyces roridus</name>
    <dbReference type="NCBI Taxonomy" id="1738132"/>
    <lineage>
        <taxon>Eukaryota</taxon>
        <taxon>Fungi</taxon>
        <taxon>Dikarya</taxon>
        <taxon>Basidiomycota</taxon>
        <taxon>Agaricomycotina</taxon>
        <taxon>Agaricomycetes</taxon>
        <taxon>Agaricomycetidae</taxon>
        <taxon>Agaricales</taxon>
        <taxon>Marasmiineae</taxon>
        <taxon>Mycenaceae</taxon>
        <taxon>Roridomyces</taxon>
    </lineage>
</organism>
<dbReference type="InterPro" id="IPR036259">
    <property type="entry name" value="MFS_trans_sf"/>
</dbReference>
<name>A0AAD7BPK4_9AGAR</name>
<sequence length="531" mass="56169">MSPDATPSAENSLSDEEKLAQTQHEDAVDYPSGLKLALICVALCLSVFLVALDNTIIATAIPKITDHFGSLEDVGWYGSAYLLPTAAFQLLFGRLYTFLSMKWVYISAILIFELGSLICGVAPTSHALIAGRAIAGVGSAGIFNGALIILSRTVPLAKRPMYTALVAGMYGVSSVAGPLLGGVFTDKTSWRWCFFINLPIGGLTLAILIFFLSLPAQGPSSDRLKLKQLDPWGTLVFIPAVICLLLALQWGGSKYSWGNARIIALFVVFGVLLGVFCVIQARQGEWATVPPRIVKQRSMMGGSFYSLTGGAAFFILVYYLPFWFQAIEGTSAVQSGVRNIPMILGMVLASLLAGFLVTKLGYYTPFMWFSSALMAAGAGLLGSMSPSAGHAKWIGYQALFGLGMGLGTQQPVVAAQTLLRAEDVPTGTSLVMFMQTLGGALFISTAQNVLTNKLTSGLVKAVPGIDVATVINAGATNLRSAVNAADLPTVIKVYNDALGSVFNVALGLACVSFLGSVAMEWVSTNILPLKA</sequence>
<dbReference type="PANTHER" id="PTHR23501">
    <property type="entry name" value="MAJOR FACILITATOR SUPERFAMILY"/>
    <property type="match status" value="1"/>
</dbReference>
<dbReference type="PROSITE" id="PS50850">
    <property type="entry name" value="MFS"/>
    <property type="match status" value="1"/>
</dbReference>
<feature type="transmembrane region" description="Helical" evidence="9">
    <location>
        <begin position="262"/>
        <end position="281"/>
    </location>
</feature>
<keyword evidence="3" id="KW-0813">Transport</keyword>
<evidence type="ECO:0000313" key="12">
    <source>
        <dbReference type="Proteomes" id="UP001221142"/>
    </source>
</evidence>
<dbReference type="PANTHER" id="PTHR23501:SF199">
    <property type="entry name" value="MFS EFFLUX TRANSPORTER INPD-RELATED"/>
    <property type="match status" value="1"/>
</dbReference>
<evidence type="ECO:0000313" key="11">
    <source>
        <dbReference type="EMBL" id="KAJ7626965.1"/>
    </source>
</evidence>
<dbReference type="Pfam" id="PF07690">
    <property type="entry name" value="MFS_1"/>
    <property type="match status" value="1"/>
</dbReference>
<feature type="transmembrane region" description="Helical" evidence="9">
    <location>
        <begin position="501"/>
        <end position="522"/>
    </location>
</feature>
<comment type="subcellular location">
    <subcellularLocation>
        <location evidence="1">Cell membrane</location>
        <topology evidence="1">Multi-pass membrane protein</topology>
    </subcellularLocation>
</comment>
<evidence type="ECO:0000256" key="8">
    <source>
        <dbReference type="ARBA" id="ARBA00023180"/>
    </source>
</evidence>
<protein>
    <submittedName>
        <fullName evidence="11">MFS multidrug transporter</fullName>
    </submittedName>
</protein>
<feature type="transmembrane region" description="Helical" evidence="9">
    <location>
        <begin position="162"/>
        <end position="183"/>
    </location>
</feature>
<dbReference type="Proteomes" id="UP001221142">
    <property type="component" value="Unassembled WGS sequence"/>
</dbReference>
<dbReference type="FunFam" id="1.20.1250.20:FF:000196">
    <property type="entry name" value="MFS toxin efflux pump (AflT)"/>
    <property type="match status" value="1"/>
</dbReference>
<dbReference type="Gene3D" id="1.20.1720.10">
    <property type="entry name" value="Multidrug resistance protein D"/>
    <property type="match status" value="1"/>
</dbReference>
<evidence type="ECO:0000259" key="10">
    <source>
        <dbReference type="PROSITE" id="PS50850"/>
    </source>
</evidence>
<feature type="transmembrane region" description="Helical" evidence="9">
    <location>
        <begin position="189"/>
        <end position="212"/>
    </location>
</feature>
<keyword evidence="4" id="KW-1003">Cell membrane</keyword>
<dbReference type="InterPro" id="IPR020846">
    <property type="entry name" value="MFS_dom"/>
</dbReference>
<evidence type="ECO:0000256" key="5">
    <source>
        <dbReference type="ARBA" id="ARBA00022692"/>
    </source>
</evidence>
<feature type="transmembrane region" description="Helical" evidence="9">
    <location>
        <begin position="340"/>
        <end position="358"/>
    </location>
</feature>
<feature type="transmembrane region" description="Helical" evidence="9">
    <location>
        <begin position="104"/>
        <end position="123"/>
    </location>
</feature>
<proteinExistence type="inferred from homology"/>
<feature type="transmembrane region" description="Helical" evidence="9">
    <location>
        <begin position="365"/>
        <end position="384"/>
    </location>
</feature>
<gene>
    <name evidence="11" type="ORF">FB45DRAFT_795199</name>
</gene>
<evidence type="ECO:0000256" key="7">
    <source>
        <dbReference type="ARBA" id="ARBA00023136"/>
    </source>
</evidence>
<dbReference type="Gene3D" id="1.20.1250.20">
    <property type="entry name" value="MFS general substrate transporter like domains"/>
    <property type="match status" value="1"/>
</dbReference>
<dbReference type="SUPFAM" id="SSF103473">
    <property type="entry name" value="MFS general substrate transporter"/>
    <property type="match status" value="1"/>
</dbReference>
<feature type="domain" description="Major facilitator superfamily (MFS) profile" evidence="10">
    <location>
        <begin position="39"/>
        <end position="531"/>
    </location>
</feature>
<feature type="transmembrane region" description="Helical" evidence="9">
    <location>
        <begin position="232"/>
        <end position="250"/>
    </location>
</feature>
<evidence type="ECO:0000256" key="2">
    <source>
        <dbReference type="ARBA" id="ARBA00007520"/>
    </source>
</evidence>
<dbReference type="AlphaFoldDB" id="A0AAD7BPK4"/>
<dbReference type="EMBL" id="JARKIF010000011">
    <property type="protein sequence ID" value="KAJ7626965.1"/>
    <property type="molecule type" value="Genomic_DNA"/>
</dbReference>
<feature type="transmembrane region" description="Helical" evidence="9">
    <location>
        <begin position="36"/>
        <end position="62"/>
    </location>
</feature>
<dbReference type="FunFam" id="1.20.1250.20:FF:000489">
    <property type="entry name" value="MFS general substrate transporter"/>
    <property type="match status" value="1"/>
</dbReference>
<evidence type="ECO:0000256" key="6">
    <source>
        <dbReference type="ARBA" id="ARBA00022989"/>
    </source>
</evidence>
<keyword evidence="6 9" id="KW-1133">Transmembrane helix</keyword>
<comment type="caution">
    <text evidence="11">The sequence shown here is derived from an EMBL/GenBank/DDBJ whole genome shotgun (WGS) entry which is preliminary data.</text>
</comment>
<evidence type="ECO:0000256" key="4">
    <source>
        <dbReference type="ARBA" id="ARBA00022475"/>
    </source>
</evidence>
<dbReference type="InterPro" id="IPR011701">
    <property type="entry name" value="MFS"/>
</dbReference>
<dbReference type="FunFam" id="1.20.1720.10:FF:000012">
    <property type="entry name" value="MFS toxin efflux pump (AflT)"/>
    <property type="match status" value="1"/>
</dbReference>
<dbReference type="CDD" id="cd17502">
    <property type="entry name" value="MFS_Azr1_MDR_like"/>
    <property type="match status" value="1"/>
</dbReference>
<keyword evidence="5 9" id="KW-0812">Transmembrane</keyword>
<comment type="similarity">
    <text evidence="2">Belongs to the major facilitator superfamily. TCR/Tet family.</text>
</comment>
<evidence type="ECO:0000256" key="1">
    <source>
        <dbReference type="ARBA" id="ARBA00004651"/>
    </source>
</evidence>
<feature type="transmembrane region" description="Helical" evidence="9">
    <location>
        <begin position="74"/>
        <end position="92"/>
    </location>
</feature>
<feature type="transmembrane region" description="Helical" evidence="9">
    <location>
        <begin position="129"/>
        <end position="150"/>
    </location>
</feature>
<evidence type="ECO:0000256" key="3">
    <source>
        <dbReference type="ARBA" id="ARBA00022448"/>
    </source>
</evidence>
<evidence type="ECO:0000256" key="9">
    <source>
        <dbReference type="SAM" id="Phobius"/>
    </source>
</evidence>
<reference evidence="11" key="1">
    <citation type="submission" date="2023-03" db="EMBL/GenBank/DDBJ databases">
        <title>Massive genome expansion in bonnet fungi (Mycena s.s.) driven by repeated elements and novel gene families across ecological guilds.</title>
        <authorList>
            <consortium name="Lawrence Berkeley National Laboratory"/>
            <person name="Harder C.B."/>
            <person name="Miyauchi S."/>
            <person name="Viragh M."/>
            <person name="Kuo A."/>
            <person name="Thoen E."/>
            <person name="Andreopoulos B."/>
            <person name="Lu D."/>
            <person name="Skrede I."/>
            <person name="Drula E."/>
            <person name="Henrissat B."/>
            <person name="Morin E."/>
            <person name="Kohler A."/>
            <person name="Barry K."/>
            <person name="LaButti K."/>
            <person name="Morin E."/>
            <person name="Salamov A."/>
            <person name="Lipzen A."/>
            <person name="Mereny Z."/>
            <person name="Hegedus B."/>
            <person name="Baldrian P."/>
            <person name="Stursova M."/>
            <person name="Weitz H."/>
            <person name="Taylor A."/>
            <person name="Grigoriev I.V."/>
            <person name="Nagy L.G."/>
            <person name="Martin F."/>
            <person name="Kauserud H."/>
        </authorList>
    </citation>
    <scope>NUCLEOTIDE SEQUENCE</scope>
    <source>
        <strain evidence="11">9284</strain>
    </source>
</reference>
<keyword evidence="12" id="KW-1185">Reference proteome</keyword>
<feature type="transmembrane region" description="Helical" evidence="9">
    <location>
        <begin position="302"/>
        <end position="320"/>
    </location>
</feature>
<dbReference type="GO" id="GO:0022857">
    <property type="term" value="F:transmembrane transporter activity"/>
    <property type="evidence" value="ECO:0007669"/>
    <property type="project" value="InterPro"/>
</dbReference>
<keyword evidence="7 9" id="KW-0472">Membrane</keyword>
<accession>A0AAD7BPK4</accession>
<dbReference type="GO" id="GO:0005886">
    <property type="term" value="C:plasma membrane"/>
    <property type="evidence" value="ECO:0007669"/>
    <property type="project" value="UniProtKB-SubCell"/>
</dbReference>